<protein>
    <recommendedName>
        <fullName evidence="3">NAD-dependent epimerase/dehydratase domain-containing protein</fullName>
    </recommendedName>
</protein>
<dbReference type="PANTHER" id="PTHR43157">
    <property type="entry name" value="PHOSPHATIDYLINOSITOL-GLYCAN BIOSYNTHESIS CLASS F PROTEIN-RELATED"/>
    <property type="match status" value="1"/>
</dbReference>
<reference evidence="2" key="1">
    <citation type="submission" date="2011-06" db="EMBL/GenBank/DDBJ databases">
        <title>The Genome Sequence of Fusarium oxysporum Fo47.</title>
        <authorList>
            <consortium name="The Broad Institute Genome Sequencing Platform"/>
            <person name="Ma L.-J."/>
            <person name="Gale L.R."/>
            <person name="Schwartz D.C."/>
            <person name="Zhou S."/>
            <person name="Corby-Kistler H."/>
            <person name="Young S.K."/>
            <person name="Zeng Q."/>
            <person name="Gargeya S."/>
            <person name="Fitzgerald M."/>
            <person name="Haas B."/>
            <person name="Abouelleil A."/>
            <person name="Alvarado L."/>
            <person name="Arachchi H.M."/>
            <person name="Berlin A."/>
            <person name="Brown A."/>
            <person name="Chapman S.B."/>
            <person name="Chen Z."/>
            <person name="Dunbar C."/>
            <person name="Freedman E."/>
            <person name="Gearin G."/>
            <person name="Gellesch M."/>
            <person name="Goldberg J."/>
            <person name="Griggs A."/>
            <person name="Gujja S."/>
            <person name="Heiman D."/>
            <person name="Howarth C."/>
            <person name="Larson L."/>
            <person name="Lui A."/>
            <person name="MacDonald P.J.P."/>
            <person name="Mehta T."/>
            <person name="Montmayeur A."/>
            <person name="Murphy C."/>
            <person name="Neiman D."/>
            <person name="Pearson M."/>
            <person name="Priest M."/>
            <person name="Roberts A."/>
            <person name="Saif S."/>
            <person name="Shea T."/>
            <person name="Shenoy N."/>
            <person name="Sisk P."/>
            <person name="Stolte C."/>
            <person name="Sykes S."/>
            <person name="Wortman J."/>
            <person name="Nusbaum C."/>
            <person name="Birren B."/>
        </authorList>
    </citation>
    <scope>NUCLEOTIDE SEQUENCE [LARGE SCALE GENOMIC DNA]</scope>
    <source>
        <strain evidence="2">Fo47</strain>
    </source>
</reference>
<dbReference type="VEuPathDB" id="FungiDB:FOZG_17657"/>
<accession>W9J9C5</accession>
<dbReference type="HOGENOM" id="CLU_1354680_0_0_1"/>
<reference evidence="2" key="2">
    <citation type="submission" date="2012-06" db="EMBL/GenBank/DDBJ databases">
        <title>Annotation of the Genome Sequence of Fusarium oxysporum Fo47.</title>
        <authorList>
            <consortium name="The Broad Institute Genomics Platform"/>
            <person name="Ma L.-J."/>
            <person name="Corby-Kistler H."/>
            <person name="Broz K."/>
            <person name="Gale L.R."/>
            <person name="Jonkers W."/>
            <person name="O'Donnell K."/>
            <person name="Ploetz R."/>
            <person name="Steinberg C."/>
            <person name="Schwartz D.C."/>
            <person name="VanEtten H."/>
            <person name="Zhou S."/>
            <person name="Young S.K."/>
            <person name="Zeng Q."/>
            <person name="Gargeya S."/>
            <person name="Fitzgerald M."/>
            <person name="Abouelleil A."/>
            <person name="Alvarado L."/>
            <person name="Chapman S.B."/>
            <person name="Gainer-Dewar J."/>
            <person name="Goldberg J."/>
            <person name="Griggs A."/>
            <person name="Gujja S."/>
            <person name="Hansen M."/>
            <person name="Howarth C."/>
            <person name="Imamovic A."/>
            <person name="Ireland A."/>
            <person name="Larimer J."/>
            <person name="McCowan C."/>
            <person name="Murphy C."/>
            <person name="Pearson M."/>
            <person name="Poon T.W."/>
            <person name="Priest M."/>
            <person name="Roberts A."/>
            <person name="Saif S."/>
            <person name="Shea T."/>
            <person name="Sykes S."/>
            <person name="Wortman J."/>
            <person name="Nusbaum C."/>
            <person name="Birren B."/>
        </authorList>
    </citation>
    <scope>NUCLEOTIDE SEQUENCE</scope>
    <source>
        <strain evidence="2">Fo47</strain>
    </source>
</reference>
<dbReference type="EMBL" id="JH717920">
    <property type="protein sequence ID" value="EWZ28652.1"/>
    <property type="molecule type" value="Genomic_DNA"/>
</dbReference>
<dbReference type="InterPro" id="IPR036291">
    <property type="entry name" value="NAD(P)-bd_dom_sf"/>
</dbReference>
<evidence type="ECO:0000256" key="1">
    <source>
        <dbReference type="ARBA" id="ARBA00023002"/>
    </source>
</evidence>
<name>W9J9C5_FUSOX</name>
<dbReference type="PANTHER" id="PTHR43157:SF31">
    <property type="entry name" value="PHOSPHATIDYLINOSITOL-GLYCAN BIOSYNTHESIS CLASS F PROTEIN"/>
    <property type="match status" value="1"/>
</dbReference>
<dbReference type="SUPFAM" id="SSF51735">
    <property type="entry name" value="NAD(P)-binding Rossmann-fold domains"/>
    <property type="match status" value="1"/>
</dbReference>
<dbReference type="AlphaFoldDB" id="W9J9C5"/>
<organism evidence="2">
    <name type="scientific">Fusarium oxysporum Fo47</name>
    <dbReference type="NCBI Taxonomy" id="660027"/>
    <lineage>
        <taxon>Eukaryota</taxon>
        <taxon>Fungi</taxon>
        <taxon>Dikarya</taxon>
        <taxon>Ascomycota</taxon>
        <taxon>Pezizomycotina</taxon>
        <taxon>Sordariomycetes</taxon>
        <taxon>Hypocreomycetidae</taxon>
        <taxon>Hypocreales</taxon>
        <taxon>Nectriaceae</taxon>
        <taxon>Fusarium</taxon>
        <taxon>Fusarium oxysporum species complex</taxon>
    </lineage>
</organism>
<evidence type="ECO:0008006" key="3">
    <source>
        <dbReference type="Google" id="ProtNLM"/>
    </source>
</evidence>
<dbReference type="Proteomes" id="UP000030766">
    <property type="component" value="Unassembled WGS sequence"/>
</dbReference>
<gene>
    <name evidence="2" type="ORF">FOZG_17657</name>
</gene>
<sequence length="202" mass="22231">MVPQQESKTAQGYELQLRVNSLGGFLFAQFLRPVLATTARTGPKNSVRVVCVSSSAAVMAPKSPINFNNMNYERDGSAMTKYMRSRVDSVIHAAEFARQTGCDGIISMSRPWNLMTDLQRIMPGNPITHEPKNGTYNQIFAGLSSEITEKNDGGWVAPFGRLPRPGGSFRGGTLGKGLEVVRRASQVLLNMTGHKRSIRQTW</sequence>
<dbReference type="GO" id="GO:0016491">
    <property type="term" value="F:oxidoreductase activity"/>
    <property type="evidence" value="ECO:0007669"/>
    <property type="project" value="UniProtKB-KW"/>
</dbReference>
<dbReference type="Gene3D" id="3.40.50.720">
    <property type="entry name" value="NAD(P)-binding Rossmann-like Domain"/>
    <property type="match status" value="1"/>
</dbReference>
<evidence type="ECO:0000313" key="2">
    <source>
        <dbReference type="EMBL" id="EWZ28652.1"/>
    </source>
</evidence>
<proteinExistence type="predicted"/>
<keyword evidence="1" id="KW-0560">Oxidoreductase</keyword>